<dbReference type="PANTHER" id="PTHR43345">
    <property type="entry name" value="3-ISOPROPYLMALATE DEHYDRATASE SMALL SUBUNIT 2-RELATED-RELATED"/>
    <property type="match status" value="1"/>
</dbReference>
<keyword evidence="6 10" id="KW-0432">Leucine biosynthesis</keyword>
<dbReference type="InterPro" id="IPR000573">
    <property type="entry name" value="AconitaseA/IPMdHydase_ssu_swvl"/>
</dbReference>
<organism evidence="12 13">
    <name type="scientific">Verminephrobacter eiseniae (strain EF01-2)</name>
    <dbReference type="NCBI Taxonomy" id="391735"/>
    <lineage>
        <taxon>Bacteria</taxon>
        <taxon>Pseudomonadati</taxon>
        <taxon>Pseudomonadota</taxon>
        <taxon>Betaproteobacteria</taxon>
        <taxon>Burkholderiales</taxon>
        <taxon>Comamonadaceae</taxon>
        <taxon>Verminephrobacter</taxon>
    </lineage>
</organism>
<dbReference type="STRING" id="391735.Veis_4656"/>
<keyword evidence="8 10" id="KW-0456">Lyase</keyword>
<comment type="similarity">
    <text evidence="4 10">Belongs to the LeuD family. LeuD type 1 subfamily.</text>
</comment>
<dbReference type="Pfam" id="PF00694">
    <property type="entry name" value="Aconitase_C"/>
    <property type="match status" value="1"/>
</dbReference>
<comment type="subunit">
    <text evidence="5 10">Heterodimer of LeuC and LeuD.</text>
</comment>
<dbReference type="EMBL" id="CP000542">
    <property type="protein sequence ID" value="ABM60353.1"/>
    <property type="molecule type" value="Genomic_DNA"/>
</dbReference>
<dbReference type="NCBIfam" id="NF002458">
    <property type="entry name" value="PRK01641.1"/>
    <property type="match status" value="1"/>
</dbReference>
<evidence type="ECO:0000256" key="9">
    <source>
        <dbReference type="ARBA" id="ARBA00023304"/>
    </source>
</evidence>
<proteinExistence type="inferred from homology"/>
<dbReference type="GO" id="GO:0009316">
    <property type="term" value="C:3-isopropylmalate dehydratase complex"/>
    <property type="evidence" value="ECO:0007669"/>
    <property type="project" value="InterPro"/>
</dbReference>
<keyword evidence="13" id="KW-1185">Reference proteome</keyword>
<dbReference type="Proteomes" id="UP000000374">
    <property type="component" value="Chromosome"/>
</dbReference>
<sequence>MARANIDTDAILPKQFMKSIERTGFGVHLFDGFRYLDAGSLGMDCSRRPENPDFILNWPRYREASILLAGANFGCGSSREHAPWAIEQYGFRVLIASSFADIFRDNCFKNGLLPIVLASETMDRLFDEVSHQVGFELEVDLPRQTISCPAGWCIEFEMDSIRKAHLLEGIDEIGSTLSLSKKIGDFERARRQSHPWFFGA</sequence>
<feature type="domain" description="Aconitase A/isopropylmalate dehydratase small subunit swivel" evidence="11">
    <location>
        <begin position="3"/>
        <end position="119"/>
    </location>
</feature>
<evidence type="ECO:0000313" key="13">
    <source>
        <dbReference type="Proteomes" id="UP000000374"/>
    </source>
</evidence>
<dbReference type="HAMAP" id="MF_01031">
    <property type="entry name" value="LeuD_type1"/>
    <property type="match status" value="1"/>
</dbReference>
<dbReference type="InterPro" id="IPR050075">
    <property type="entry name" value="LeuD"/>
</dbReference>
<evidence type="ECO:0000256" key="10">
    <source>
        <dbReference type="HAMAP-Rule" id="MF_01031"/>
    </source>
</evidence>
<evidence type="ECO:0000256" key="2">
    <source>
        <dbReference type="ARBA" id="ARBA00002695"/>
    </source>
</evidence>
<dbReference type="GO" id="GO:0009098">
    <property type="term" value="P:L-leucine biosynthetic process"/>
    <property type="evidence" value="ECO:0007669"/>
    <property type="project" value="UniProtKB-UniRule"/>
</dbReference>
<dbReference type="FunFam" id="3.20.19.10:FF:000003">
    <property type="entry name" value="3-isopropylmalate dehydratase small subunit"/>
    <property type="match status" value="1"/>
</dbReference>
<name>A1WRU6_VEREI</name>
<comment type="catalytic activity">
    <reaction evidence="1 10">
        <text>(2R,3S)-3-isopropylmalate = (2S)-2-isopropylmalate</text>
        <dbReference type="Rhea" id="RHEA:32287"/>
        <dbReference type="ChEBI" id="CHEBI:1178"/>
        <dbReference type="ChEBI" id="CHEBI:35121"/>
        <dbReference type="EC" id="4.2.1.33"/>
    </reaction>
</comment>
<dbReference type="EC" id="4.2.1.33" evidence="10"/>
<dbReference type="InterPro" id="IPR033940">
    <property type="entry name" value="IPMI_Swivel"/>
</dbReference>
<dbReference type="Gene3D" id="3.20.19.10">
    <property type="entry name" value="Aconitase, domain 4"/>
    <property type="match status" value="1"/>
</dbReference>
<dbReference type="SUPFAM" id="SSF52016">
    <property type="entry name" value="LeuD/IlvD-like"/>
    <property type="match status" value="1"/>
</dbReference>
<evidence type="ECO:0000256" key="5">
    <source>
        <dbReference type="ARBA" id="ARBA00011271"/>
    </source>
</evidence>
<comment type="function">
    <text evidence="2 10">Catalyzes the isomerization between 2-isopropylmalate and 3-isopropylmalate, via the formation of 2-isopropylmaleate.</text>
</comment>
<evidence type="ECO:0000313" key="12">
    <source>
        <dbReference type="EMBL" id="ABM60353.1"/>
    </source>
</evidence>
<protein>
    <recommendedName>
        <fullName evidence="10">3-isopropylmalate dehydratase small subunit</fullName>
        <ecNumber evidence="10">4.2.1.33</ecNumber>
    </recommendedName>
    <alternativeName>
        <fullName evidence="10">Alpha-IPM isomerase</fullName>
        <shortName evidence="10">IPMI</shortName>
    </alternativeName>
    <alternativeName>
        <fullName evidence="10">Isopropylmalate isomerase</fullName>
    </alternativeName>
</protein>
<dbReference type="KEGG" id="vei:Veis_4656"/>
<keyword evidence="7 10" id="KW-0028">Amino-acid biosynthesis</keyword>
<dbReference type="eggNOG" id="COG0066">
    <property type="taxonomic scope" value="Bacteria"/>
</dbReference>
<dbReference type="InterPro" id="IPR004431">
    <property type="entry name" value="3-IsopropMal_deHydase_ssu"/>
</dbReference>
<reference evidence="13" key="1">
    <citation type="submission" date="2006-12" db="EMBL/GenBank/DDBJ databases">
        <title>Complete sequence of chromosome 1 of Verminephrobacter eiseniae EF01-2.</title>
        <authorList>
            <person name="Copeland A."/>
            <person name="Lucas S."/>
            <person name="Lapidus A."/>
            <person name="Barry K."/>
            <person name="Detter J.C."/>
            <person name="Glavina del Rio T."/>
            <person name="Dalin E."/>
            <person name="Tice H."/>
            <person name="Pitluck S."/>
            <person name="Chertkov O."/>
            <person name="Brettin T."/>
            <person name="Bruce D."/>
            <person name="Han C."/>
            <person name="Tapia R."/>
            <person name="Gilna P."/>
            <person name="Schmutz J."/>
            <person name="Larimer F."/>
            <person name="Land M."/>
            <person name="Hauser L."/>
            <person name="Kyrpides N."/>
            <person name="Kim E."/>
            <person name="Stahl D."/>
            <person name="Richardson P."/>
        </authorList>
    </citation>
    <scope>NUCLEOTIDE SEQUENCE [LARGE SCALE GENOMIC DNA]</scope>
    <source>
        <strain evidence="13">EF01-2</strain>
    </source>
</reference>
<accession>A1WRU6</accession>
<evidence type="ECO:0000256" key="6">
    <source>
        <dbReference type="ARBA" id="ARBA00022430"/>
    </source>
</evidence>
<evidence type="ECO:0000256" key="1">
    <source>
        <dbReference type="ARBA" id="ARBA00000491"/>
    </source>
</evidence>
<evidence type="ECO:0000256" key="4">
    <source>
        <dbReference type="ARBA" id="ARBA00009845"/>
    </source>
</evidence>
<keyword evidence="9 10" id="KW-0100">Branched-chain amino acid biosynthesis</keyword>
<dbReference type="HOGENOM" id="CLU_081378_0_3_4"/>
<gene>
    <name evidence="10" type="primary">leuD</name>
    <name evidence="12" type="ordered locus">Veis_4656</name>
</gene>
<dbReference type="UniPathway" id="UPA00048">
    <property type="reaction ID" value="UER00071"/>
</dbReference>
<dbReference type="CDD" id="cd01577">
    <property type="entry name" value="IPMI_Swivel"/>
    <property type="match status" value="1"/>
</dbReference>
<dbReference type="AlphaFoldDB" id="A1WRU6"/>
<evidence type="ECO:0000256" key="3">
    <source>
        <dbReference type="ARBA" id="ARBA00004729"/>
    </source>
</evidence>
<evidence type="ECO:0000256" key="8">
    <source>
        <dbReference type="ARBA" id="ARBA00023239"/>
    </source>
</evidence>
<evidence type="ECO:0000256" key="7">
    <source>
        <dbReference type="ARBA" id="ARBA00022605"/>
    </source>
</evidence>
<evidence type="ECO:0000259" key="11">
    <source>
        <dbReference type="Pfam" id="PF00694"/>
    </source>
</evidence>
<comment type="pathway">
    <text evidence="3 10">Amino-acid biosynthesis; L-leucine biosynthesis; L-leucine from 3-methyl-2-oxobutanoate: step 2/4.</text>
</comment>
<dbReference type="NCBIfam" id="TIGR00171">
    <property type="entry name" value="leuD"/>
    <property type="match status" value="1"/>
</dbReference>
<dbReference type="GO" id="GO:0003861">
    <property type="term" value="F:3-isopropylmalate dehydratase activity"/>
    <property type="evidence" value="ECO:0007669"/>
    <property type="project" value="UniProtKB-UniRule"/>
</dbReference>
<dbReference type="InterPro" id="IPR015928">
    <property type="entry name" value="Aconitase/3IPM_dehydase_swvl"/>
</dbReference>
<dbReference type="PANTHER" id="PTHR43345:SF5">
    <property type="entry name" value="3-ISOPROPYLMALATE DEHYDRATASE SMALL SUBUNIT"/>
    <property type="match status" value="1"/>
</dbReference>